<keyword evidence="2" id="KW-1185">Reference proteome</keyword>
<evidence type="ECO:0000313" key="2">
    <source>
        <dbReference type="Proteomes" id="UP000070168"/>
    </source>
</evidence>
<dbReference type="RefSeq" id="XP_040644742.1">
    <property type="nucleotide sequence ID" value="XM_040792775.1"/>
</dbReference>
<protein>
    <submittedName>
        <fullName evidence="1">Uncharacterized protein</fullName>
    </submittedName>
</protein>
<dbReference type="OrthoDB" id="4363211at2759"/>
<gene>
    <name evidence="1" type="ORF">PGRI_050620</name>
</gene>
<reference evidence="1 2" key="1">
    <citation type="journal article" date="2016" name="BMC Genomics">
        <title>Genome sequencing and secondary metabolism of the postharvest pathogen Penicillium griseofulvum.</title>
        <authorList>
            <person name="Banani H."/>
            <person name="Marcet-Houben M."/>
            <person name="Ballester A.R."/>
            <person name="Abbruscato P."/>
            <person name="Gonzalez-Candelas L."/>
            <person name="Gabaldon T."/>
            <person name="Spadaro D."/>
        </authorList>
    </citation>
    <scope>NUCLEOTIDE SEQUENCE [LARGE SCALE GENOMIC DNA]</scope>
    <source>
        <strain evidence="1 2">PG3</strain>
    </source>
</reference>
<dbReference type="Proteomes" id="UP000070168">
    <property type="component" value="Unassembled WGS sequence"/>
</dbReference>
<sequence length="101" mass="11332">MACPSHHLFTDEELEALVALRERTATREAGRRWLSQQATHIQGTLDLIAAGHSFPGLPTAQELHEQLDMLLNEVYLLVVEQEEDEAQFNASFVECRATVGE</sequence>
<evidence type="ECO:0000313" key="1">
    <source>
        <dbReference type="EMBL" id="KXG46206.1"/>
    </source>
</evidence>
<dbReference type="EMBL" id="LHQR01000069">
    <property type="protein sequence ID" value="KXG46206.1"/>
    <property type="molecule type" value="Genomic_DNA"/>
</dbReference>
<accession>A0A135LB76</accession>
<proteinExistence type="predicted"/>
<organism evidence="1 2">
    <name type="scientific">Penicillium patulum</name>
    <name type="common">Penicillium griseofulvum</name>
    <dbReference type="NCBI Taxonomy" id="5078"/>
    <lineage>
        <taxon>Eukaryota</taxon>
        <taxon>Fungi</taxon>
        <taxon>Dikarya</taxon>
        <taxon>Ascomycota</taxon>
        <taxon>Pezizomycotina</taxon>
        <taxon>Eurotiomycetes</taxon>
        <taxon>Eurotiomycetidae</taxon>
        <taxon>Eurotiales</taxon>
        <taxon>Aspergillaceae</taxon>
        <taxon>Penicillium</taxon>
    </lineage>
</organism>
<dbReference type="GeneID" id="63708075"/>
<dbReference type="AlphaFoldDB" id="A0A135LB76"/>
<name>A0A135LB76_PENPA</name>
<comment type="caution">
    <text evidence="1">The sequence shown here is derived from an EMBL/GenBank/DDBJ whole genome shotgun (WGS) entry which is preliminary data.</text>
</comment>